<evidence type="ECO:0000313" key="11">
    <source>
        <dbReference type="Proteomes" id="UP000236311"/>
    </source>
</evidence>
<dbReference type="InterPro" id="IPR003358">
    <property type="entry name" value="tRNA_(Gua-N-7)_MeTrfase_Trmb"/>
</dbReference>
<name>A0A2K4ZF86_9FIRM</name>
<dbReference type="EC" id="2.1.1.33" evidence="9"/>
<dbReference type="FunFam" id="3.40.50.150:FF:000035">
    <property type="entry name" value="tRNA (guanine-N(7)-)-methyltransferase"/>
    <property type="match status" value="1"/>
</dbReference>
<evidence type="ECO:0000256" key="1">
    <source>
        <dbReference type="ARBA" id="ARBA00000142"/>
    </source>
</evidence>
<feature type="binding site" evidence="9">
    <location>
        <position position="155"/>
    </location>
    <ligand>
        <name>substrate</name>
    </ligand>
</feature>
<evidence type="ECO:0000256" key="9">
    <source>
        <dbReference type="HAMAP-Rule" id="MF_01057"/>
    </source>
</evidence>
<dbReference type="AlphaFoldDB" id="A0A2K4ZF86"/>
<comment type="catalytic activity">
    <reaction evidence="1 9">
        <text>guanosine(46) in tRNA + S-adenosyl-L-methionine = N(7)-methylguanosine(46) in tRNA + S-adenosyl-L-homocysteine</text>
        <dbReference type="Rhea" id="RHEA:42708"/>
        <dbReference type="Rhea" id="RHEA-COMP:10188"/>
        <dbReference type="Rhea" id="RHEA-COMP:10189"/>
        <dbReference type="ChEBI" id="CHEBI:57856"/>
        <dbReference type="ChEBI" id="CHEBI:59789"/>
        <dbReference type="ChEBI" id="CHEBI:74269"/>
        <dbReference type="ChEBI" id="CHEBI:74480"/>
        <dbReference type="EC" id="2.1.1.33"/>
    </reaction>
</comment>
<dbReference type="UniPathway" id="UPA00989"/>
<keyword evidence="11" id="KW-1185">Reference proteome</keyword>
<dbReference type="CDD" id="cd02440">
    <property type="entry name" value="AdoMet_MTases"/>
    <property type="match status" value="1"/>
</dbReference>
<feature type="binding site" evidence="9">
    <location>
        <position position="70"/>
    </location>
    <ligand>
        <name>S-adenosyl-L-methionine</name>
        <dbReference type="ChEBI" id="CHEBI:59789"/>
    </ligand>
</feature>
<keyword evidence="4 9" id="KW-0808">Transferase</keyword>
<gene>
    <name evidence="9 10" type="primary">trmB</name>
    <name evidence="10" type="ORF">AMURIS_01824</name>
</gene>
<dbReference type="InterPro" id="IPR029063">
    <property type="entry name" value="SAM-dependent_MTases_sf"/>
</dbReference>
<sequence>MRLRNITGSREVIAESPYVIREELQAGCAGRWKEIFDNVNPIHIEIGMGKGKFIHTMAKENPDINYVGIEKYSSVLLRAVQKMEKEELPNLKFLRMDAEEITRVFGPREVSRIYLNFSDPWPKDRHARRRLPSREFLARYDVILEQNGRLEFKTDNRALFDFAVDELVPAGWTASVLTYDLHHDEVLMQGNVMTEYEEKFSSLGNPICKYVIIRENNKTAEL</sequence>
<comment type="similarity">
    <text evidence="8 9">Belongs to the class I-like SAM-binding methyltransferase superfamily. TrmB family.</text>
</comment>
<evidence type="ECO:0000256" key="8">
    <source>
        <dbReference type="ARBA" id="ARBA00060767"/>
    </source>
</evidence>
<dbReference type="SUPFAM" id="SSF53335">
    <property type="entry name" value="S-adenosyl-L-methionine-dependent methyltransferases"/>
    <property type="match status" value="1"/>
</dbReference>
<organism evidence="10 11">
    <name type="scientific">Acetatifactor muris</name>
    <dbReference type="NCBI Taxonomy" id="879566"/>
    <lineage>
        <taxon>Bacteria</taxon>
        <taxon>Bacillati</taxon>
        <taxon>Bacillota</taxon>
        <taxon>Clostridia</taxon>
        <taxon>Lachnospirales</taxon>
        <taxon>Lachnospiraceae</taxon>
        <taxon>Acetatifactor</taxon>
    </lineage>
</organism>
<feature type="binding site" evidence="9">
    <location>
        <position position="45"/>
    </location>
    <ligand>
        <name>S-adenosyl-L-methionine</name>
        <dbReference type="ChEBI" id="CHEBI:59789"/>
    </ligand>
</feature>
<dbReference type="RefSeq" id="WP_103239324.1">
    <property type="nucleotide sequence ID" value="NZ_JANJZD010000007.1"/>
</dbReference>
<comment type="caution">
    <text evidence="9">Lacks conserved residue(s) required for the propagation of feature annotation.</text>
</comment>
<evidence type="ECO:0000256" key="5">
    <source>
        <dbReference type="ARBA" id="ARBA00022691"/>
    </source>
</evidence>
<dbReference type="OrthoDB" id="9802090at2"/>
<evidence type="ECO:0000256" key="7">
    <source>
        <dbReference type="ARBA" id="ARBA00060552"/>
    </source>
</evidence>
<accession>A0A2K4ZF86</accession>
<keyword evidence="3 9" id="KW-0489">Methyltransferase</keyword>
<feature type="binding site" evidence="9">
    <location>
        <position position="123"/>
    </location>
    <ligand>
        <name>substrate</name>
    </ligand>
</feature>
<keyword evidence="5 9" id="KW-0949">S-adenosyl-L-methionine</keyword>
<dbReference type="NCBIfam" id="TIGR00091">
    <property type="entry name" value="tRNA (guanosine(46)-N7)-methyltransferase TrmB"/>
    <property type="match status" value="1"/>
</dbReference>
<dbReference type="PROSITE" id="PS51625">
    <property type="entry name" value="SAM_MT_TRMB"/>
    <property type="match status" value="1"/>
</dbReference>
<dbReference type="EMBL" id="OFSM01000008">
    <property type="protein sequence ID" value="SOY29109.1"/>
    <property type="molecule type" value="Genomic_DNA"/>
</dbReference>
<feature type="binding site" evidence="9">
    <location>
        <position position="119"/>
    </location>
    <ligand>
        <name>S-adenosyl-L-methionine</name>
        <dbReference type="ChEBI" id="CHEBI:59789"/>
    </ligand>
</feature>
<proteinExistence type="inferred from homology"/>
<dbReference type="Proteomes" id="UP000236311">
    <property type="component" value="Unassembled WGS sequence"/>
</dbReference>
<dbReference type="InterPro" id="IPR055361">
    <property type="entry name" value="tRNA_methyltr_TrmB_bact"/>
</dbReference>
<evidence type="ECO:0000256" key="3">
    <source>
        <dbReference type="ARBA" id="ARBA00022603"/>
    </source>
</evidence>
<feature type="binding site" evidence="9">
    <location>
        <position position="97"/>
    </location>
    <ligand>
        <name>S-adenosyl-L-methionine</name>
        <dbReference type="ChEBI" id="CHEBI:59789"/>
    </ligand>
</feature>
<dbReference type="Gene3D" id="3.40.50.150">
    <property type="entry name" value="Vaccinia Virus protein VP39"/>
    <property type="match status" value="1"/>
</dbReference>
<keyword evidence="6 9" id="KW-0819">tRNA processing</keyword>
<evidence type="ECO:0000313" key="10">
    <source>
        <dbReference type="EMBL" id="SOY29109.1"/>
    </source>
</evidence>
<dbReference type="GO" id="GO:0043527">
    <property type="term" value="C:tRNA methyltransferase complex"/>
    <property type="evidence" value="ECO:0007669"/>
    <property type="project" value="TreeGrafter"/>
</dbReference>
<dbReference type="HAMAP" id="MF_01057">
    <property type="entry name" value="tRNA_methyltr_TrmB"/>
    <property type="match status" value="1"/>
</dbReference>
<evidence type="ECO:0000256" key="2">
    <source>
        <dbReference type="ARBA" id="ARBA00003015"/>
    </source>
</evidence>
<dbReference type="PANTHER" id="PTHR23417">
    <property type="entry name" value="3-DEOXY-D-MANNO-OCTULOSONIC-ACID TRANSFERASE/TRNA GUANINE-N 7 - -METHYLTRANSFERASE"/>
    <property type="match status" value="1"/>
</dbReference>
<reference evidence="10 11" key="1">
    <citation type="submission" date="2018-01" db="EMBL/GenBank/DDBJ databases">
        <authorList>
            <person name="Gaut B.S."/>
            <person name="Morton B.R."/>
            <person name="Clegg M.T."/>
            <person name="Duvall M.R."/>
        </authorList>
    </citation>
    <scope>NUCLEOTIDE SEQUENCE [LARGE SCALE GENOMIC DNA]</scope>
    <source>
        <strain evidence="10">GP69</strain>
    </source>
</reference>
<comment type="pathway">
    <text evidence="7 9">tRNA modification; N(7)-methylguanine-tRNA biosynthesis.</text>
</comment>
<dbReference type="PANTHER" id="PTHR23417:SF14">
    <property type="entry name" value="PENTACOTRIPEPTIDE-REPEAT REGION OF PRORP DOMAIN-CONTAINING PROTEIN"/>
    <property type="match status" value="1"/>
</dbReference>
<protein>
    <recommendedName>
        <fullName evidence="9">tRNA (guanine-N(7)-)-methyltransferase</fullName>
        <ecNumber evidence="9">2.1.1.33</ecNumber>
    </recommendedName>
    <alternativeName>
        <fullName evidence="9">tRNA (guanine(46)-N(7))-methyltransferase</fullName>
    </alternativeName>
    <alternativeName>
        <fullName evidence="9">tRNA(m7G46)-methyltransferase</fullName>
    </alternativeName>
</protein>
<comment type="function">
    <text evidence="2 9">Catalyzes the formation of N(7)-methylguanine at position 46 (m7G46) in tRNA.</text>
</comment>
<feature type="binding site" evidence="9">
    <location>
        <begin position="194"/>
        <end position="197"/>
    </location>
    <ligand>
        <name>substrate</name>
    </ligand>
</feature>
<dbReference type="GO" id="GO:0008176">
    <property type="term" value="F:tRNA (guanine(46)-N7)-methyltransferase activity"/>
    <property type="evidence" value="ECO:0007669"/>
    <property type="project" value="UniProtKB-UniRule"/>
</dbReference>
<dbReference type="NCBIfam" id="NF001080">
    <property type="entry name" value="PRK00121.2-2"/>
    <property type="match status" value="1"/>
</dbReference>
<dbReference type="Pfam" id="PF02390">
    <property type="entry name" value="Methyltransf_4"/>
    <property type="match status" value="1"/>
</dbReference>
<evidence type="ECO:0000256" key="6">
    <source>
        <dbReference type="ARBA" id="ARBA00022694"/>
    </source>
</evidence>
<evidence type="ECO:0000256" key="4">
    <source>
        <dbReference type="ARBA" id="ARBA00022679"/>
    </source>
</evidence>